<dbReference type="NCBIfam" id="NF033691">
    <property type="entry name" value="immunity_MafI"/>
    <property type="match status" value="1"/>
</dbReference>
<dbReference type="InterPro" id="IPR047880">
    <property type="entry name" value="MafI-like"/>
</dbReference>
<accession>A0ABM6UEJ0</accession>
<proteinExistence type="predicted"/>
<reference evidence="1 2" key="1">
    <citation type="journal article" date="2018" name="Front. Microbiol.">
        <title>Pseudomonas rhizophila S211, a New Plant Growth-Promoting Rhizobacterium with Potential in Pesticide-Bioremediation.</title>
        <authorList>
            <person name="Hassen W."/>
            <person name="Neifar M."/>
            <person name="Cherif H."/>
            <person name="Najjari A."/>
            <person name="Chouchane H."/>
            <person name="Driouich R.C."/>
            <person name="Salah A."/>
            <person name="Naili F."/>
            <person name="Mosbah A."/>
            <person name="Souissi Y."/>
            <person name="Raddadi N."/>
            <person name="Ouzari H.I."/>
            <person name="Fava F."/>
            <person name="Cherif A."/>
        </authorList>
    </citation>
    <scope>NUCLEOTIDE SEQUENCE [LARGE SCALE GENOMIC DNA]</scope>
    <source>
        <strain evidence="1 2">S211</strain>
    </source>
</reference>
<name>A0ABM6UEJ0_9PSED</name>
<dbReference type="RefSeq" id="WP_107322103.1">
    <property type="nucleotide sequence ID" value="NZ_CP024081.1"/>
</dbReference>
<organism evidence="1 2">
    <name type="scientific">Pseudomonas rhizophila</name>
    <dbReference type="NCBI Taxonomy" id="2045200"/>
    <lineage>
        <taxon>Bacteria</taxon>
        <taxon>Pseudomonadati</taxon>
        <taxon>Pseudomonadota</taxon>
        <taxon>Gammaproteobacteria</taxon>
        <taxon>Pseudomonadales</taxon>
        <taxon>Pseudomonadaceae</taxon>
        <taxon>Pseudomonas</taxon>
    </lineage>
</organism>
<protein>
    <recommendedName>
        <fullName evidence="3">MafI family immunity protein</fullName>
    </recommendedName>
</protein>
<sequence>MYSQRILKLGAKFEGRLEAVFLAGALDYVKYNEESLALEIFCEHICEYDVALSVDEFKEIQELALDMGFELGNAPFKYLQALTKTEE</sequence>
<dbReference type="EMBL" id="CP024081">
    <property type="protein sequence ID" value="AVU75927.1"/>
    <property type="molecule type" value="Genomic_DNA"/>
</dbReference>
<evidence type="ECO:0000313" key="2">
    <source>
        <dbReference type="Proteomes" id="UP000241936"/>
    </source>
</evidence>
<dbReference type="Proteomes" id="UP000241936">
    <property type="component" value="Chromosome"/>
</dbReference>
<evidence type="ECO:0008006" key="3">
    <source>
        <dbReference type="Google" id="ProtNLM"/>
    </source>
</evidence>
<keyword evidence="2" id="KW-1185">Reference proteome</keyword>
<evidence type="ECO:0000313" key="1">
    <source>
        <dbReference type="EMBL" id="AVU75927.1"/>
    </source>
</evidence>
<gene>
    <name evidence="1" type="ORF">CRX69_12215</name>
</gene>